<feature type="region of interest" description="Disordered" evidence="8">
    <location>
        <begin position="193"/>
        <end position="214"/>
    </location>
</feature>
<dbReference type="OrthoDB" id="421009at2759"/>
<evidence type="ECO:0000256" key="2">
    <source>
        <dbReference type="ARBA" id="ARBA00009063"/>
    </source>
</evidence>
<evidence type="ECO:0000256" key="5">
    <source>
        <dbReference type="ARBA" id="ARBA00022989"/>
    </source>
</evidence>
<evidence type="ECO:0000313" key="11">
    <source>
        <dbReference type="EMBL" id="ORY79199.1"/>
    </source>
</evidence>
<dbReference type="Gene3D" id="1.20.58.70">
    <property type="match status" value="1"/>
</dbReference>
<dbReference type="SMART" id="SM00397">
    <property type="entry name" value="t_SNARE"/>
    <property type="match status" value="1"/>
</dbReference>
<dbReference type="PROSITE" id="PS50192">
    <property type="entry name" value="T_SNARE"/>
    <property type="match status" value="1"/>
</dbReference>
<dbReference type="InterPro" id="IPR000727">
    <property type="entry name" value="T_SNARE_dom"/>
</dbReference>
<dbReference type="Proteomes" id="UP000193920">
    <property type="component" value="Unassembled WGS sequence"/>
</dbReference>
<dbReference type="GO" id="GO:0006906">
    <property type="term" value="P:vesicle fusion"/>
    <property type="evidence" value="ECO:0007669"/>
    <property type="project" value="TreeGrafter"/>
</dbReference>
<evidence type="ECO:0000256" key="6">
    <source>
        <dbReference type="ARBA" id="ARBA00023054"/>
    </source>
</evidence>
<dbReference type="GO" id="GO:0005484">
    <property type="term" value="F:SNAP receptor activity"/>
    <property type="evidence" value="ECO:0007669"/>
    <property type="project" value="TreeGrafter"/>
</dbReference>
<reference evidence="11 12" key="1">
    <citation type="submission" date="2016-08" db="EMBL/GenBank/DDBJ databases">
        <title>A Parts List for Fungal Cellulosomes Revealed by Comparative Genomics.</title>
        <authorList>
            <consortium name="DOE Joint Genome Institute"/>
            <person name="Haitjema C.H."/>
            <person name="Gilmore S.P."/>
            <person name="Henske J.K."/>
            <person name="Solomon K.V."/>
            <person name="De Groot R."/>
            <person name="Kuo A."/>
            <person name="Mondo S.J."/>
            <person name="Salamov A.A."/>
            <person name="Labutti K."/>
            <person name="Zhao Z."/>
            <person name="Chiniquy J."/>
            <person name="Barry K."/>
            <person name="Brewer H.M."/>
            <person name="Purvine S.O."/>
            <person name="Wright A.T."/>
            <person name="Boxma B."/>
            <person name="Van Alen T."/>
            <person name="Hackstein J.H."/>
            <person name="Baker S.E."/>
            <person name="Grigoriev I.V."/>
            <person name="O'Malley M.A."/>
        </authorList>
    </citation>
    <scope>NUCLEOTIDE SEQUENCE [LARGE SCALE GENOMIC DNA]</scope>
    <source>
        <strain evidence="11 12">G1</strain>
    </source>
</reference>
<evidence type="ECO:0000256" key="4">
    <source>
        <dbReference type="ARBA" id="ARBA00022692"/>
    </source>
</evidence>
<evidence type="ECO:0000259" key="10">
    <source>
        <dbReference type="PROSITE" id="PS50192"/>
    </source>
</evidence>
<feature type="transmembrane region" description="Helical" evidence="9">
    <location>
        <begin position="429"/>
        <end position="448"/>
    </location>
</feature>
<keyword evidence="3" id="KW-0813">Transport</keyword>
<dbReference type="GO" id="GO:0006888">
    <property type="term" value="P:endoplasmic reticulum to Golgi vesicle-mediated transport"/>
    <property type="evidence" value="ECO:0007669"/>
    <property type="project" value="TreeGrafter"/>
</dbReference>
<evidence type="ECO:0000256" key="3">
    <source>
        <dbReference type="ARBA" id="ARBA00022448"/>
    </source>
</evidence>
<protein>
    <submittedName>
        <fullName evidence="11">t-SNARE</fullName>
    </submittedName>
</protein>
<keyword evidence="5 9" id="KW-1133">Transmembrane helix</keyword>
<dbReference type="SUPFAM" id="SSF47661">
    <property type="entry name" value="t-snare proteins"/>
    <property type="match status" value="1"/>
</dbReference>
<dbReference type="InterPro" id="IPR045242">
    <property type="entry name" value="Syntaxin"/>
</dbReference>
<dbReference type="GO" id="GO:0031201">
    <property type="term" value="C:SNARE complex"/>
    <property type="evidence" value="ECO:0007669"/>
    <property type="project" value="TreeGrafter"/>
</dbReference>
<gene>
    <name evidence="11" type="ORF">LY90DRAFT_698182</name>
</gene>
<dbReference type="STRING" id="1754190.A0A1Y2F5S1"/>
<keyword evidence="4 9" id="KW-0812">Transmembrane</keyword>
<accession>A0A1Y2F5S1</accession>
<dbReference type="PANTHER" id="PTHR19957:SF3">
    <property type="entry name" value="SYNTAXIN-5"/>
    <property type="match status" value="1"/>
</dbReference>
<dbReference type="CDD" id="cd15844">
    <property type="entry name" value="SNARE_syntaxin5"/>
    <property type="match status" value="1"/>
</dbReference>
<proteinExistence type="inferred from homology"/>
<dbReference type="GO" id="GO:0006886">
    <property type="term" value="P:intracellular protein transport"/>
    <property type="evidence" value="ECO:0007669"/>
    <property type="project" value="TreeGrafter"/>
</dbReference>
<dbReference type="EMBL" id="MCOG01000015">
    <property type="protein sequence ID" value="ORY79199.1"/>
    <property type="molecule type" value="Genomic_DNA"/>
</dbReference>
<keyword evidence="12" id="KW-1185">Reference proteome</keyword>
<dbReference type="AlphaFoldDB" id="A0A1Y2F5S1"/>
<dbReference type="GO" id="GO:0000149">
    <property type="term" value="F:SNARE binding"/>
    <property type="evidence" value="ECO:0007669"/>
    <property type="project" value="TreeGrafter"/>
</dbReference>
<comment type="similarity">
    <text evidence="2">Belongs to the syntaxin family.</text>
</comment>
<comment type="subcellular location">
    <subcellularLocation>
        <location evidence="1">Membrane</location>
        <topology evidence="1">Single-pass type IV membrane protein</topology>
    </subcellularLocation>
</comment>
<dbReference type="GO" id="GO:0048278">
    <property type="term" value="P:vesicle docking"/>
    <property type="evidence" value="ECO:0007669"/>
    <property type="project" value="TreeGrafter"/>
</dbReference>
<feature type="compositionally biased region" description="Polar residues" evidence="8">
    <location>
        <begin position="193"/>
        <end position="206"/>
    </location>
</feature>
<dbReference type="Pfam" id="PF05739">
    <property type="entry name" value="SNARE"/>
    <property type="match status" value="1"/>
</dbReference>
<evidence type="ECO:0000256" key="7">
    <source>
        <dbReference type="ARBA" id="ARBA00023136"/>
    </source>
</evidence>
<feature type="domain" description="T-SNARE coiled-coil homology" evidence="10">
    <location>
        <begin position="358"/>
        <end position="420"/>
    </location>
</feature>
<sequence>MRVNDRTQEFHATVESMLSRNPFNEAFGLLKREKNETQFYKIAMGIEKENEDIKVKLKKLTELVQQNTLLDDKLPEITQMIQIIKIDISKMNTEVTAFQNAFKDKRIPYIFNRYSLENANNIISSLQTKLLNTSNEFKDILELRTKIMREQQLRKEQYSSNGFNLNKSNASSQNSSPHLFGSKFISKINTPLTRSHTSSPALQDVNSLSSPISSVRSNSPYLNSPFQPDINPSANSIPMNSFTPPPQVIQNMALNTNINTNANINVNNNNNNLLNPFPISQQSYYDRKPNQGIAYSNSVNYGSGSGGGPERRNVPGSTKNTDNLLAISIDDDDDNGKSKSGNYPYTQQQQQLYEPYSQSYLDQRSSAIDSIESTIAELGQIYQNFTHILAGQRETVQRIDENIMDVEMNVTGAQDYLMKYYKSISSNRWLIIKILLVVLIFFFIFVVFL</sequence>
<evidence type="ECO:0000256" key="9">
    <source>
        <dbReference type="SAM" id="Phobius"/>
    </source>
</evidence>
<keyword evidence="6" id="KW-0175">Coiled coil</keyword>
<dbReference type="GO" id="GO:0000139">
    <property type="term" value="C:Golgi membrane"/>
    <property type="evidence" value="ECO:0007669"/>
    <property type="project" value="TreeGrafter"/>
</dbReference>
<evidence type="ECO:0000256" key="1">
    <source>
        <dbReference type="ARBA" id="ARBA00004211"/>
    </source>
</evidence>
<feature type="region of interest" description="Disordered" evidence="8">
    <location>
        <begin position="289"/>
        <end position="344"/>
    </location>
</feature>
<evidence type="ECO:0000256" key="8">
    <source>
        <dbReference type="SAM" id="MobiDB-lite"/>
    </source>
</evidence>
<dbReference type="Gene3D" id="1.20.5.110">
    <property type="match status" value="1"/>
</dbReference>
<comment type="caution">
    <text evidence="11">The sequence shown here is derived from an EMBL/GenBank/DDBJ whole genome shotgun (WGS) entry which is preliminary data.</text>
</comment>
<dbReference type="PANTHER" id="PTHR19957">
    <property type="entry name" value="SYNTAXIN"/>
    <property type="match status" value="1"/>
</dbReference>
<evidence type="ECO:0000313" key="12">
    <source>
        <dbReference type="Proteomes" id="UP000193920"/>
    </source>
</evidence>
<name>A0A1Y2F5S1_9FUNG</name>
<keyword evidence="7 9" id="KW-0472">Membrane</keyword>
<organism evidence="11 12">
    <name type="scientific">Neocallimastix californiae</name>
    <dbReference type="NCBI Taxonomy" id="1754190"/>
    <lineage>
        <taxon>Eukaryota</taxon>
        <taxon>Fungi</taxon>
        <taxon>Fungi incertae sedis</taxon>
        <taxon>Chytridiomycota</taxon>
        <taxon>Chytridiomycota incertae sedis</taxon>
        <taxon>Neocallimastigomycetes</taxon>
        <taxon>Neocallimastigales</taxon>
        <taxon>Neocallimastigaceae</taxon>
        <taxon>Neocallimastix</taxon>
    </lineage>
</organism>
<dbReference type="InterPro" id="IPR010989">
    <property type="entry name" value="SNARE"/>
</dbReference>